<reference evidence="4 5" key="1">
    <citation type="journal article" date="2019" name="Sci. Rep.">
        <title>Orb-weaving spider Araneus ventricosus genome elucidates the spidroin gene catalogue.</title>
        <authorList>
            <person name="Kono N."/>
            <person name="Nakamura H."/>
            <person name="Ohtoshi R."/>
            <person name="Moran D.A.P."/>
            <person name="Shinohara A."/>
            <person name="Yoshida Y."/>
            <person name="Fujiwara M."/>
            <person name="Mori M."/>
            <person name="Tomita M."/>
            <person name="Arakawa K."/>
        </authorList>
    </citation>
    <scope>NUCLEOTIDE SEQUENCE [LARGE SCALE GENOMIC DNA]</scope>
</reference>
<dbReference type="Gene3D" id="3.30.420.10">
    <property type="entry name" value="Ribonuclease H-like superfamily/Ribonuclease H"/>
    <property type="match status" value="1"/>
</dbReference>
<dbReference type="InterPro" id="IPR001584">
    <property type="entry name" value="Integrase_cat-core"/>
</dbReference>
<protein>
    <recommendedName>
        <fullName evidence="1">RNA-directed DNA polymerase</fullName>
        <ecNumber evidence="1">2.7.7.49</ecNumber>
    </recommendedName>
</protein>
<organism evidence="4 5">
    <name type="scientific">Araneus ventricosus</name>
    <name type="common">Orbweaver spider</name>
    <name type="synonym">Epeira ventricosa</name>
    <dbReference type="NCBI Taxonomy" id="182803"/>
    <lineage>
        <taxon>Eukaryota</taxon>
        <taxon>Metazoa</taxon>
        <taxon>Ecdysozoa</taxon>
        <taxon>Arthropoda</taxon>
        <taxon>Chelicerata</taxon>
        <taxon>Arachnida</taxon>
        <taxon>Araneae</taxon>
        <taxon>Araneomorphae</taxon>
        <taxon>Entelegynae</taxon>
        <taxon>Araneoidea</taxon>
        <taxon>Araneidae</taxon>
        <taxon>Araneus</taxon>
    </lineage>
</organism>
<evidence type="ECO:0000256" key="2">
    <source>
        <dbReference type="SAM" id="MobiDB-lite"/>
    </source>
</evidence>
<dbReference type="InterPro" id="IPR041588">
    <property type="entry name" value="Integrase_H2C2"/>
</dbReference>
<proteinExistence type="predicted"/>
<dbReference type="GO" id="GO:0015074">
    <property type="term" value="P:DNA integration"/>
    <property type="evidence" value="ECO:0007669"/>
    <property type="project" value="InterPro"/>
</dbReference>
<dbReference type="Gene3D" id="1.10.340.70">
    <property type="match status" value="1"/>
</dbReference>
<dbReference type="OrthoDB" id="6435711at2759"/>
<dbReference type="InterPro" id="IPR050951">
    <property type="entry name" value="Retrovirus_Pol_polyprotein"/>
</dbReference>
<feature type="domain" description="Integrase catalytic" evidence="3">
    <location>
        <begin position="151"/>
        <end position="313"/>
    </location>
</feature>
<dbReference type="GO" id="GO:0003676">
    <property type="term" value="F:nucleic acid binding"/>
    <property type="evidence" value="ECO:0007669"/>
    <property type="project" value="InterPro"/>
</dbReference>
<name>A0A4Y2C5L5_ARAVE</name>
<dbReference type="EC" id="2.7.7.49" evidence="1"/>
<dbReference type="InterPro" id="IPR036397">
    <property type="entry name" value="RNaseH_sf"/>
</dbReference>
<dbReference type="AlphaFoldDB" id="A0A4Y2C5L5"/>
<dbReference type="Pfam" id="PF17921">
    <property type="entry name" value="Integrase_H2C2"/>
    <property type="match status" value="1"/>
</dbReference>
<dbReference type="PROSITE" id="PS50994">
    <property type="entry name" value="INTEGRASE"/>
    <property type="match status" value="1"/>
</dbReference>
<evidence type="ECO:0000256" key="1">
    <source>
        <dbReference type="ARBA" id="ARBA00012493"/>
    </source>
</evidence>
<dbReference type="SUPFAM" id="SSF53098">
    <property type="entry name" value="Ribonuclease H-like"/>
    <property type="match status" value="1"/>
</dbReference>
<dbReference type="EMBL" id="BGPR01000143">
    <property type="protein sequence ID" value="GBL98926.1"/>
    <property type="molecule type" value="Genomic_DNA"/>
</dbReference>
<dbReference type="FunFam" id="1.10.340.70:FF:000001">
    <property type="entry name" value="Retrovirus-related Pol polyprotein from transposon gypsy-like Protein"/>
    <property type="match status" value="1"/>
</dbReference>
<keyword evidence="5" id="KW-1185">Reference proteome</keyword>
<comment type="caution">
    <text evidence="4">The sequence shown here is derived from an EMBL/GenBank/DDBJ whole genome shotgun (WGS) entry which is preliminary data.</text>
</comment>
<feature type="region of interest" description="Disordered" evidence="2">
    <location>
        <begin position="1"/>
        <end position="28"/>
    </location>
</feature>
<dbReference type="PANTHER" id="PTHR37984">
    <property type="entry name" value="PROTEIN CBG26694"/>
    <property type="match status" value="1"/>
</dbReference>
<dbReference type="GO" id="GO:0003964">
    <property type="term" value="F:RNA-directed DNA polymerase activity"/>
    <property type="evidence" value="ECO:0007669"/>
    <property type="project" value="UniProtKB-EC"/>
</dbReference>
<dbReference type="Proteomes" id="UP000499080">
    <property type="component" value="Unassembled WGS sequence"/>
</dbReference>
<evidence type="ECO:0000259" key="3">
    <source>
        <dbReference type="PROSITE" id="PS50994"/>
    </source>
</evidence>
<dbReference type="PANTHER" id="PTHR37984:SF15">
    <property type="entry name" value="INTEGRASE CATALYTIC DOMAIN-CONTAINING PROTEIN"/>
    <property type="match status" value="1"/>
</dbReference>
<dbReference type="InterPro" id="IPR012337">
    <property type="entry name" value="RNaseH-like_sf"/>
</dbReference>
<accession>A0A4Y2C5L5</accession>
<sequence>MTRSKAKRSREEDRNKEAKMERKEEMTHFEIDGEILPQADDLAPLLSEAKNENSSKPNNFKIKENGMLVKKKIDKNENERELIIVPEKCRDQIKSLCHDSTCGHLGIVKTKDRLARYFYWPNCCKEIEEYVKTCDPCQRVGKSKDKTKAPLTLVPIISEVFSKINFDACGPLPTTTNGDRYLITAICLASKYPNPLPVPNIGSTPIIEAIIQIFSRMGFPKEIQTDQGTSFMSNLAVEFAEKFVIKVTRSSVHHPQSNPVERFHRTIKRTLKVLCIEAGPEWEKQVPAELFALRTIRHESTGFTPSELVYGRNLGTPVTLLYEQCINPEDEENVVEYVFQLINRLKRCKELALDKTLEMQTKRKVCYDRKAIKREFSEGDLVF</sequence>
<gene>
    <name evidence="4" type="primary">POL_898</name>
    <name evidence="4" type="ORF">AVEN_165741_1</name>
</gene>
<evidence type="ECO:0000313" key="4">
    <source>
        <dbReference type="EMBL" id="GBL98926.1"/>
    </source>
</evidence>
<feature type="compositionally biased region" description="Basic and acidic residues" evidence="2">
    <location>
        <begin position="9"/>
        <end position="28"/>
    </location>
</feature>
<evidence type="ECO:0000313" key="5">
    <source>
        <dbReference type="Proteomes" id="UP000499080"/>
    </source>
</evidence>